<dbReference type="GO" id="GO:0003735">
    <property type="term" value="F:structural constituent of ribosome"/>
    <property type="evidence" value="ECO:0007669"/>
    <property type="project" value="InterPro"/>
</dbReference>
<protein>
    <recommendedName>
        <fullName evidence="4">Small ribosomal subunit protein uS8</fullName>
    </recommendedName>
    <alternativeName>
        <fullName evidence="5">30S ribosomal protein S8</fullName>
    </alternativeName>
</protein>
<dbReference type="Gene3D" id="3.30.1490.10">
    <property type="match status" value="1"/>
</dbReference>
<proteinExistence type="inferred from homology"/>
<evidence type="ECO:0000256" key="4">
    <source>
        <dbReference type="ARBA" id="ARBA00035258"/>
    </source>
</evidence>
<dbReference type="GO" id="GO:0005840">
    <property type="term" value="C:ribosome"/>
    <property type="evidence" value="ECO:0007669"/>
    <property type="project" value="UniProtKB-KW"/>
</dbReference>
<dbReference type="PROSITE" id="PS00053">
    <property type="entry name" value="RIBOSOMAL_S8"/>
    <property type="match status" value="1"/>
</dbReference>
<gene>
    <name evidence="7" type="ORF">COV34_00710</name>
</gene>
<evidence type="ECO:0000313" key="7">
    <source>
        <dbReference type="EMBL" id="PIR38584.1"/>
    </source>
</evidence>
<evidence type="ECO:0000256" key="3">
    <source>
        <dbReference type="ARBA" id="ARBA00023274"/>
    </source>
</evidence>
<keyword evidence="3 6" id="KW-0687">Ribonucleoprotein</keyword>
<dbReference type="Proteomes" id="UP000231333">
    <property type="component" value="Unassembled WGS sequence"/>
</dbReference>
<dbReference type="NCBIfam" id="NF001109">
    <property type="entry name" value="PRK00136.1"/>
    <property type="match status" value="1"/>
</dbReference>
<dbReference type="AlphaFoldDB" id="A0A2H0QXP8"/>
<name>A0A2H0QXP8_9BACT</name>
<dbReference type="InterPro" id="IPR035987">
    <property type="entry name" value="Ribosomal_uS8_sf"/>
</dbReference>
<dbReference type="FunFam" id="3.30.1490.10:FF:000001">
    <property type="entry name" value="30S ribosomal protein S8"/>
    <property type="match status" value="1"/>
</dbReference>
<comment type="similarity">
    <text evidence="1 6">Belongs to the universal ribosomal protein uS8 family.</text>
</comment>
<evidence type="ECO:0000313" key="8">
    <source>
        <dbReference type="Proteomes" id="UP000231333"/>
    </source>
</evidence>
<reference evidence="7 8" key="1">
    <citation type="submission" date="2017-09" db="EMBL/GenBank/DDBJ databases">
        <title>Depth-based differentiation of microbial function through sediment-hosted aquifers and enrichment of novel symbionts in the deep terrestrial subsurface.</title>
        <authorList>
            <person name="Probst A.J."/>
            <person name="Ladd B."/>
            <person name="Jarett J.K."/>
            <person name="Geller-Mcgrath D.E."/>
            <person name="Sieber C.M."/>
            <person name="Emerson J.B."/>
            <person name="Anantharaman K."/>
            <person name="Thomas B.C."/>
            <person name="Malmstrom R."/>
            <person name="Stieglmeier M."/>
            <person name="Klingl A."/>
            <person name="Woyke T."/>
            <person name="Ryan C.M."/>
            <person name="Banfield J.F."/>
        </authorList>
    </citation>
    <scope>NUCLEOTIDE SEQUENCE [LARGE SCALE GENOMIC DNA]</scope>
    <source>
        <strain evidence="7">CG10_big_fil_rev_8_21_14_0_10_42_12</strain>
    </source>
</reference>
<evidence type="ECO:0000256" key="2">
    <source>
        <dbReference type="ARBA" id="ARBA00022980"/>
    </source>
</evidence>
<dbReference type="Gene3D" id="3.30.1370.30">
    <property type="match status" value="1"/>
</dbReference>
<evidence type="ECO:0000256" key="5">
    <source>
        <dbReference type="ARBA" id="ARBA00035525"/>
    </source>
</evidence>
<dbReference type="GO" id="GO:0006412">
    <property type="term" value="P:translation"/>
    <property type="evidence" value="ECO:0007669"/>
    <property type="project" value="InterPro"/>
</dbReference>
<dbReference type="InterPro" id="IPR000630">
    <property type="entry name" value="Ribosomal_uS8"/>
</dbReference>
<dbReference type="EMBL" id="PCXL01000009">
    <property type="protein sequence ID" value="PIR38584.1"/>
    <property type="molecule type" value="Genomic_DNA"/>
</dbReference>
<dbReference type="Pfam" id="PF00410">
    <property type="entry name" value="Ribosomal_S8"/>
    <property type="match status" value="1"/>
</dbReference>
<evidence type="ECO:0000256" key="6">
    <source>
        <dbReference type="RuleBase" id="RU003660"/>
    </source>
</evidence>
<sequence length="128" mass="14198">MDSIADFITRIKNAGNAKKDSVSISFSNIKFVIAEKLSERGFVGKVEKKGKVKPSISVEVLYDENGKPRITDVDRISKLSRRTYKGYRDIKPVRRGHGMVLVSTPKGVLTGEEAIKEKVGGEVLCTVW</sequence>
<comment type="caution">
    <text evidence="7">The sequence shown here is derived from an EMBL/GenBank/DDBJ whole genome shotgun (WGS) entry which is preliminary data.</text>
</comment>
<dbReference type="PANTHER" id="PTHR11758">
    <property type="entry name" value="40S RIBOSOMAL PROTEIN S15A"/>
    <property type="match status" value="1"/>
</dbReference>
<organism evidence="7 8">
    <name type="scientific">Candidatus Zambryskibacteria bacterium CG10_big_fil_rev_8_21_14_0_10_42_12</name>
    <dbReference type="NCBI Taxonomy" id="1975115"/>
    <lineage>
        <taxon>Bacteria</taxon>
        <taxon>Candidatus Zambryskiibacteriota</taxon>
    </lineage>
</organism>
<keyword evidence="2 6" id="KW-0689">Ribosomal protein</keyword>
<dbReference type="GO" id="GO:1990904">
    <property type="term" value="C:ribonucleoprotein complex"/>
    <property type="evidence" value="ECO:0007669"/>
    <property type="project" value="UniProtKB-KW"/>
</dbReference>
<dbReference type="InterPro" id="IPR047863">
    <property type="entry name" value="Ribosomal_uS8_CS"/>
</dbReference>
<dbReference type="SUPFAM" id="SSF56047">
    <property type="entry name" value="Ribosomal protein S8"/>
    <property type="match status" value="1"/>
</dbReference>
<evidence type="ECO:0000256" key="1">
    <source>
        <dbReference type="ARBA" id="ARBA00006471"/>
    </source>
</evidence>
<dbReference type="GO" id="GO:0005737">
    <property type="term" value="C:cytoplasm"/>
    <property type="evidence" value="ECO:0007669"/>
    <property type="project" value="UniProtKB-ARBA"/>
</dbReference>
<accession>A0A2H0QXP8</accession>